<dbReference type="CDD" id="cd05251">
    <property type="entry name" value="NmrA_like_SDR_a"/>
    <property type="match status" value="1"/>
</dbReference>
<dbReference type="SUPFAM" id="SSF51735">
    <property type="entry name" value="NAD(P)-binding Rossmann-fold domains"/>
    <property type="match status" value="1"/>
</dbReference>
<keyword evidence="3" id="KW-0560">Oxidoreductase</keyword>
<keyword evidence="2" id="KW-0521">NADP</keyword>
<dbReference type="Gene3D" id="3.40.50.720">
    <property type="entry name" value="NAD(P)-binding Rossmann-like Domain"/>
    <property type="match status" value="1"/>
</dbReference>
<name>A0A165DK94_EXIGL</name>
<feature type="domain" description="NmrA-like" evidence="4">
    <location>
        <begin position="13"/>
        <end position="236"/>
    </location>
</feature>
<dbReference type="GO" id="GO:0005634">
    <property type="term" value="C:nucleus"/>
    <property type="evidence" value="ECO:0007669"/>
    <property type="project" value="TreeGrafter"/>
</dbReference>
<dbReference type="InterPro" id="IPR051164">
    <property type="entry name" value="NmrA-like_oxidored"/>
</dbReference>
<evidence type="ECO:0000313" key="6">
    <source>
        <dbReference type="Proteomes" id="UP000077266"/>
    </source>
</evidence>
<organism evidence="5 6">
    <name type="scientific">Exidia glandulosa HHB12029</name>
    <dbReference type="NCBI Taxonomy" id="1314781"/>
    <lineage>
        <taxon>Eukaryota</taxon>
        <taxon>Fungi</taxon>
        <taxon>Dikarya</taxon>
        <taxon>Basidiomycota</taxon>
        <taxon>Agaricomycotina</taxon>
        <taxon>Agaricomycetes</taxon>
        <taxon>Auriculariales</taxon>
        <taxon>Exidiaceae</taxon>
        <taxon>Exidia</taxon>
    </lineage>
</organism>
<protein>
    <submittedName>
        <fullName evidence="5">NAD(P)-binding protein</fullName>
    </submittedName>
</protein>
<keyword evidence="6" id="KW-1185">Reference proteome</keyword>
<dbReference type="STRING" id="1314781.A0A165DK94"/>
<evidence type="ECO:0000259" key="4">
    <source>
        <dbReference type="Pfam" id="PF05368"/>
    </source>
</evidence>
<dbReference type="Proteomes" id="UP000077266">
    <property type="component" value="Unassembled WGS sequence"/>
</dbReference>
<dbReference type="AlphaFoldDB" id="A0A165DK94"/>
<dbReference type="OrthoDB" id="419598at2759"/>
<accession>A0A165DK94</accession>
<comment type="similarity">
    <text evidence="1">Belongs to the NmrA-type oxidoreductase family.</text>
</comment>
<dbReference type="InterPro" id="IPR036291">
    <property type="entry name" value="NAD(P)-bd_dom_sf"/>
</dbReference>
<dbReference type="PANTHER" id="PTHR42748:SF30">
    <property type="entry name" value="NMRA-LIKE DOMAIN-CONTAINING PROTEIN"/>
    <property type="match status" value="1"/>
</dbReference>
<evidence type="ECO:0000313" key="5">
    <source>
        <dbReference type="EMBL" id="KZV84748.1"/>
    </source>
</evidence>
<proteinExistence type="inferred from homology"/>
<dbReference type="InterPro" id="IPR008030">
    <property type="entry name" value="NmrA-like"/>
</dbReference>
<gene>
    <name evidence="5" type="ORF">EXIGLDRAFT_726860</name>
</gene>
<evidence type="ECO:0000256" key="1">
    <source>
        <dbReference type="ARBA" id="ARBA00006328"/>
    </source>
</evidence>
<dbReference type="Pfam" id="PF05368">
    <property type="entry name" value="NmrA"/>
    <property type="match status" value="1"/>
</dbReference>
<reference evidence="5 6" key="1">
    <citation type="journal article" date="2016" name="Mol. Biol. Evol.">
        <title>Comparative Genomics of Early-Diverging Mushroom-Forming Fungi Provides Insights into the Origins of Lignocellulose Decay Capabilities.</title>
        <authorList>
            <person name="Nagy L.G."/>
            <person name="Riley R."/>
            <person name="Tritt A."/>
            <person name="Adam C."/>
            <person name="Daum C."/>
            <person name="Floudas D."/>
            <person name="Sun H."/>
            <person name="Yadav J.S."/>
            <person name="Pangilinan J."/>
            <person name="Larsson K.H."/>
            <person name="Matsuura K."/>
            <person name="Barry K."/>
            <person name="Labutti K."/>
            <person name="Kuo R."/>
            <person name="Ohm R.A."/>
            <person name="Bhattacharya S.S."/>
            <person name="Shirouzu T."/>
            <person name="Yoshinaga Y."/>
            <person name="Martin F.M."/>
            <person name="Grigoriev I.V."/>
            <person name="Hibbett D.S."/>
        </authorList>
    </citation>
    <scope>NUCLEOTIDE SEQUENCE [LARGE SCALE GENOMIC DNA]</scope>
    <source>
        <strain evidence="5 6">HHB12029</strain>
    </source>
</reference>
<dbReference type="EMBL" id="KV426212">
    <property type="protein sequence ID" value="KZV84748.1"/>
    <property type="molecule type" value="Genomic_DNA"/>
</dbReference>
<dbReference type="GO" id="GO:0016491">
    <property type="term" value="F:oxidoreductase activity"/>
    <property type="evidence" value="ECO:0007669"/>
    <property type="project" value="UniProtKB-KW"/>
</dbReference>
<dbReference type="InParanoid" id="A0A165DK94"/>
<evidence type="ECO:0000256" key="3">
    <source>
        <dbReference type="ARBA" id="ARBA00023002"/>
    </source>
</evidence>
<dbReference type="PANTHER" id="PTHR42748">
    <property type="entry name" value="NITROGEN METABOLITE REPRESSION PROTEIN NMRA FAMILY MEMBER"/>
    <property type="match status" value="1"/>
</dbReference>
<evidence type="ECO:0000256" key="2">
    <source>
        <dbReference type="ARBA" id="ARBA00022857"/>
    </source>
</evidence>
<sequence>MSNEPQPGPEYIIAVCGGVRGMQGSSVVDFILRDGIFKARALTRDVESAKAVELTEKGVQVVYADFDKPETLAYAFEGVYGVFAVTNFFEHGDEKREILQGINIVDAARKAGVRHFVWSALEDTPMIASCRTKAEVQRYLAKSGLPHTKIYLSFYLQNLFVAGLSRLPDNTWDFHWPCPTDEAFPFMVPSDVGGWVTALFMDPEEWIGKEAKVCSAIVSIREIVKVLHDVGGLDIRLHDRTMEQFLALKDEFLDREGWELIHWLLTDGRDRDLALSKRLHGDMKDVRGWALEYFGEADVPHQMPQFEVLMSFETVSDITV</sequence>
<dbReference type="Gene3D" id="3.90.25.10">
    <property type="entry name" value="UDP-galactose 4-epimerase, domain 1"/>
    <property type="match status" value="1"/>
</dbReference>